<evidence type="ECO:0000256" key="6">
    <source>
        <dbReference type="ARBA" id="ARBA00023136"/>
    </source>
</evidence>
<feature type="domain" description="ABC transmembrane type-1" evidence="8">
    <location>
        <begin position="81"/>
        <end position="261"/>
    </location>
</feature>
<dbReference type="Proteomes" id="UP001500449">
    <property type="component" value="Unassembled WGS sequence"/>
</dbReference>
<organism evidence="9 10">
    <name type="scientific">Pseudonocardia ailaonensis</name>
    <dbReference type="NCBI Taxonomy" id="367279"/>
    <lineage>
        <taxon>Bacteria</taxon>
        <taxon>Bacillati</taxon>
        <taxon>Actinomycetota</taxon>
        <taxon>Actinomycetes</taxon>
        <taxon>Pseudonocardiales</taxon>
        <taxon>Pseudonocardiaceae</taxon>
        <taxon>Pseudonocardia</taxon>
    </lineage>
</organism>
<feature type="transmembrane region" description="Helical" evidence="7">
    <location>
        <begin position="244"/>
        <end position="264"/>
    </location>
</feature>
<feature type="transmembrane region" description="Helical" evidence="7">
    <location>
        <begin position="27"/>
        <end position="44"/>
    </location>
</feature>
<protein>
    <submittedName>
        <fullName evidence="9">ABC transporter permease</fullName>
    </submittedName>
</protein>
<evidence type="ECO:0000256" key="5">
    <source>
        <dbReference type="ARBA" id="ARBA00022989"/>
    </source>
</evidence>
<feature type="transmembrane region" description="Helical" evidence="7">
    <location>
        <begin position="119"/>
        <end position="140"/>
    </location>
</feature>
<proteinExistence type="inferred from homology"/>
<keyword evidence="4 7" id="KW-0812">Transmembrane</keyword>
<evidence type="ECO:0000256" key="1">
    <source>
        <dbReference type="ARBA" id="ARBA00004651"/>
    </source>
</evidence>
<reference evidence="9 10" key="1">
    <citation type="journal article" date="2019" name="Int. J. Syst. Evol. Microbiol.">
        <title>The Global Catalogue of Microorganisms (GCM) 10K type strain sequencing project: providing services to taxonomists for standard genome sequencing and annotation.</title>
        <authorList>
            <consortium name="The Broad Institute Genomics Platform"/>
            <consortium name="The Broad Institute Genome Sequencing Center for Infectious Disease"/>
            <person name="Wu L."/>
            <person name="Ma J."/>
        </authorList>
    </citation>
    <scope>NUCLEOTIDE SEQUENCE [LARGE SCALE GENOMIC DNA]</scope>
    <source>
        <strain evidence="9 10">JCM 16009</strain>
    </source>
</reference>
<dbReference type="InterPro" id="IPR000515">
    <property type="entry name" value="MetI-like"/>
</dbReference>
<dbReference type="Pfam" id="PF00528">
    <property type="entry name" value="BPD_transp_1"/>
    <property type="match status" value="1"/>
</dbReference>
<evidence type="ECO:0000313" key="10">
    <source>
        <dbReference type="Proteomes" id="UP001500449"/>
    </source>
</evidence>
<gene>
    <name evidence="9" type="ORF">GCM10009836_71650</name>
</gene>
<dbReference type="Gene3D" id="1.10.3720.10">
    <property type="entry name" value="MetI-like"/>
    <property type="match status" value="1"/>
</dbReference>
<keyword evidence="10" id="KW-1185">Reference proteome</keyword>
<dbReference type="InterPro" id="IPR035906">
    <property type="entry name" value="MetI-like_sf"/>
</dbReference>
<keyword evidence="6 7" id="KW-0472">Membrane</keyword>
<dbReference type="PANTHER" id="PTHR30151:SF20">
    <property type="entry name" value="ABC TRANSPORTER PERMEASE PROTEIN HI_0355-RELATED"/>
    <property type="match status" value="1"/>
</dbReference>
<keyword evidence="5 7" id="KW-1133">Transmembrane helix</keyword>
<keyword evidence="2 7" id="KW-0813">Transport</keyword>
<dbReference type="RefSeq" id="WP_344427888.1">
    <property type="nucleotide sequence ID" value="NZ_BAAAQK010000029.1"/>
</dbReference>
<dbReference type="PROSITE" id="PS50928">
    <property type="entry name" value="ABC_TM1"/>
    <property type="match status" value="1"/>
</dbReference>
<evidence type="ECO:0000256" key="7">
    <source>
        <dbReference type="RuleBase" id="RU363032"/>
    </source>
</evidence>
<dbReference type="CDD" id="cd06261">
    <property type="entry name" value="TM_PBP2"/>
    <property type="match status" value="1"/>
</dbReference>
<sequence>MTQLDVPATTTPPDLPDRRRRPRAETVRVFVLRVLLLVVILGVWQWVGGLSSHNQFFYSQPTEIVASLGTLLTSGTFWVDLRYTMIETLLGFLIGGVAGVVIGFALAFSRTAYRVIDPIMNALNCLPRIALSSLFILWFGLGMESKIALAISLVFFPLFLNAYRGATTVDADHVLLMHTFRASRLELVRKITLPATAPWVITGAKLGMAQALGGAIIGEIIASQHGLGAALNTDAQAFATGEEFAILLVLIVIALIFNGVFTVLENRTSAWR</sequence>
<comment type="caution">
    <text evidence="9">The sequence shown here is derived from an EMBL/GenBank/DDBJ whole genome shotgun (WGS) entry which is preliminary data.</text>
</comment>
<dbReference type="PANTHER" id="PTHR30151">
    <property type="entry name" value="ALKANE SULFONATE ABC TRANSPORTER-RELATED, MEMBRANE SUBUNIT"/>
    <property type="match status" value="1"/>
</dbReference>
<comment type="similarity">
    <text evidence="7">Belongs to the binding-protein-dependent transport system permease family.</text>
</comment>
<dbReference type="SUPFAM" id="SSF161098">
    <property type="entry name" value="MetI-like"/>
    <property type="match status" value="1"/>
</dbReference>
<evidence type="ECO:0000256" key="4">
    <source>
        <dbReference type="ARBA" id="ARBA00022692"/>
    </source>
</evidence>
<evidence type="ECO:0000259" key="8">
    <source>
        <dbReference type="PROSITE" id="PS50928"/>
    </source>
</evidence>
<comment type="subcellular location">
    <subcellularLocation>
        <location evidence="1 7">Cell membrane</location>
        <topology evidence="1 7">Multi-pass membrane protein</topology>
    </subcellularLocation>
</comment>
<accession>A0ABN2NP98</accession>
<keyword evidence="3" id="KW-1003">Cell membrane</keyword>
<evidence type="ECO:0000313" key="9">
    <source>
        <dbReference type="EMBL" id="GAA1879957.1"/>
    </source>
</evidence>
<dbReference type="EMBL" id="BAAAQK010000029">
    <property type="protein sequence ID" value="GAA1879957.1"/>
    <property type="molecule type" value="Genomic_DNA"/>
</dbReference>
<feature type="transmembrane region" description="Helical" evidence="7">
    <location>
        <begin position="88"/>
        <end position="107"/>
    </location>
</feature>
<name>A0ABN2NP98_9PSEU</name>
<evidence type="ECO:0000256" key="2">
    <source>
        <dbReference type="ARBA" id="ARBA00022448"/>
    </source>
</evidence>
<evidence type="ECO:0000256" key="3">
    <source>
        <dbReference type="ARBA" id="ARBA00022475"/>
    </source>
</evidence>